<gene>
    <name evidence="4" type="ORF">KY084_01700</name>
</gene>
<feature type="domain" description="SPOR" evidence="3">
    <location>
        <begin position="274"/>
        <end position="346"/>
    </location>
</feature>
<dbReference type="InterPro" id="IPR006597">
    <property type="entry name" value="Sel1-like"/>
</dbReference>
<sequence length="346" mass="37028">MKHGHWKTVGTLCVTLIAAMPAVADVKDGVDAWTRGDFAAAVAQWRGPAERGDADAQFNLGQAYKLGRGVPRDLTIAQSWYHKAAVQGHREAQDNYGLALFENGDPTAAMPWLKQSADRGEPRAQYVLGTIYFNGEYVEKDWVRAYALMSRAAAAGLPQASKTLTEMGRYVSLDDRQKGLKLARDYEKQAIASEREASAIAGRGEDTTPAAPPPGTVAQTDLPPSNAYGYGSLTPRQPDATPPRAQAAPPPRSKPEPGPQPEAKPAARPAPVSTPVSGGWAVQLGAFGEPGNAPRLWQQVKSRFPARDVHYAKAGRLTKVIVGPYASRAEAQAACAKVTPCIPVRN</sequence>
<protein>
    <submittedName>
        <fullName evidence="4">SEL1-like repeat protein</fullName>
    </submittedName>
</protein>
<dbReference type="SMART" id="SM00671">
    <property type="entry name" value="SEL1"/>
    <property type="match status" value="3"/>
</dbReference>
<dbReference type="EMBL" id="JAHWZX010000001">
    <property type="protein sequence ID" value="MBW4329589.1"/>
    <property type="molecule type" value="Genomic_DNA"/>
</dbReference>
<evidence type="ECO:0000313" key="5">
    <source>
        <dbReference type="Proteomes" id="UP001197214"/>
    </source>
</evidence>
<dbReference type="PANTHER" id="PTHR45011">
    <property type="entry name" value="DAP3-BINDING CELL DEATH ENHANCER 1"/>
    <property type="match status" value="1"/>
</dbReference>
<feature type="compositionally biased region" description="Low complexity" evidence="1">
    <location>
        <begin position="234"/>
        <end position="247"/>
    </location>
</feature>
<evidence type="ECO:0000259" key="3">
    <source>
        <dbReference type="PROSITE" id="PS51724"/>
    </source>
</evidence>
<name>A0ABS6XH96_9SPHN</name>
<evidence type="ECO:0000256" key="2">
    <source>
        <dbReference type="SAM" id="SignalP"/>
    </source>
</evidence>
<dbReference type="Pfam" id="PF08238">
    <property type="entry name" value="Sel1"/>
    <property type="match status" value="3"/>
</dbReference>
<dbReference type="Pfam" id="PF05036">
    <property type="entry name" value="SPOR"/>
    <property type="match status" value="1"/>
</dbReference>
<feature type="signal peptide" evidence="2">
    <location>
        <begin position="1"/>
        <end position="24"/>
    </location>
</feature>
<evidence type="ECO:0000256" key="1">
    <source>
        <dbReference type="SAM" id="MobiDB-lite"/>
    </source>
</evidence>
<comment type="caution">
    <text evidence="4">The sequence shown here is derived from an EMBL/GenBank/DDBJ whole genome shotgun (WGS) entry which is preliminary data.</text>
</comment>
<evidence type="ECO:0000313" key="4">
    <source>
        <dbReference type="EMBL" id="MBW4329589.1"/>
    </source>
</evidence>
<keyword evidence="2" id="KW-0732">Signal</keyword>
<organism evidence="4 5">
    <name type="scientific">Stakelama flava</name>
    <dbReference type="NCBI Taxonomy" id="2860338"/>
    <lineage>
        <taxon>Bacteria</taxon>
        <taxon>Pseudomonadati</taxon>
        <taxon>Pseudomonadota</taxon>
        <taxon>Alphaproteobacteria</taxon>
        <taxon>Sphingomonadales</taxon>
        <taxon>Sphingomonadaceae</taxon>
        <taxon>Stakelama</taxon>
    </lineage>
</organism>
<keyword evidence="5" id="KW-1185">Reference proteome</keyword>
<proteinExistence type="predicted"/>
<dbReference type="InterPro" id="IPR007730">
    <property type="entry name" value="SPOR-like_dom"/>
</dbReference>
<dbReference type="RefSeq" id="WP_219236680.1">
    <property type="nucleotide sequence ID" value="NZ_JAHWZX010000001.1"/>
</dbReference>
<dbReference type="Proteomes" id="UP001197214">
    <property type="component" value="Unassembled WGS sequence"/>
</dbReference>
<feature type="chain" id="PRO_5046818575" evidence="2">
    <location>
        <begin position="25"/>
        <end position="346"/>
    </location>
</feature>
<accession>A0ABS6XH96</accession>
<feature type="compositionally biased region" description="Pro residues" evidence="1">
    <location>
        <begin position="248"/>
        <end position="262"/>
    </location>
</feature>
<dbReference type="InterPro" id="IPR052748">
    <property type="entry name" value="ISR_Activator"/>
</dbReference>
<reference evidence="4 5" key="1">
    <citation type="submission" date="2021-07" db="EMBL/GenBank/DDBJ databases">
        <title>Stakelama flava sp. nov., a novel endophytic bacterium isolated from branch of Kandelia candel.</title>
        <authorList>
            <person name="Tuo L."/>
        </authorList>
    </citation>
    <scope>NUCLEOTIDE SEQUENCE [LARGE SCALE GENOMIC DNA]</scope>
    <source>
        <strain evidence="4 5">CBK3Z-3</strain>
    </source>
</reference>
<feature type="region of interest" description="Disordered" evidence="1">
    <location>
        <begin position="195"/>
        <end position="277"/>
    </location>
</feature>
<dbReference type="PROSITE" id="PS51724">
    <property type="entry name" value="SPOR"/>
    <property type="match status" value="1"/>
</dbReference>
<dbReference type="PANTHER" id="PTHR45011:SF1">
    <property type="entry name" value="DAP3-BINDING CELL DEATH ENHANCER 1"/>
    <property type="match status" value="1"/>
</dbReference>